<dbReference type="PANTHER" id="PTHR22946">
    <property type="entry name" value="DIENELACTONE HYDROLASE DOMAIN-CONTAINING PROTEIN-RELATED"/>
    <property type="match status" value="1"/>
</dbReference>
<proteinExistence type="inferred from homology"/>
<name>A0ABP5RSB1_9ACTN</name>
<dbReference type="InterPro" id="IPR029058">
    <property type="entry name" value="AB_hydrolase_fold"/>
</dbReference>
<reference evidence="4" key="1">
    <citation type="journal article" date="2019" name="Int. J. Syst. Evol. Microbiol.">
        <title>The Global Catalogue of Microorganisms (GCM) 10K type strain sequencing project: providing services to taxonomists for standard genome sequencing and annotation.</title>
        <authorList>
            <consortium name="The Broad Institute Genomics Platform"/>
            <consortium name="The Broad Institute Genome Sequencing Center for Infectious Disease"/>
            <person name="Wu L."/>
            <person name="Ma J."/>
        </authorList>
    </citation>
    <scope>NUCLEOTIDE SEQUENCE [LARGE SCALE GENOMIC DNA]</scope>
    <source>
        <strain evidence="4">JCM 7356</strain>
    </source>
</reference>
<dbReference type="RefSeq" id="WP_344640534.1">
    <property type="nucleotide sequence ID" value="NZ_BAAATR010000047.1"/>
</dbReference>
<dbReference type="SUPFAM" id="SSF53474">
    <property type="entry name" value="alpha/beta-Hydrolases"/>
    <property type="match status" value="1"/>
</dbReference>
<dbReference type="EMBL" id="BAAATR010000047">
    <property type="protein sequence ID" value="GAA2273460.1"/>
    <property type="molecule type" value="Genomic_DNA"/>
</dbReference>
<keyword evidence="3" id="KW-0378">Hydrolase</keyword>
<keyword evidence="4" id="KW-1185">Reference proteome</keyword>
<feature type="domain" description="AB hydrolase-1" evidence="2">
    <location>
        <begin position="153"/>
        <end position="368"/>
    </location>
</feature>
<evidence type="ECO:0000256" key="1">
    <source>
        <dbReference type="ARBA" id="ARBA00038115"/>
    </source>
</evidence>
<sequence>MRRLLFPGDAEFRDEALRSFGHIAYGGADFGEVVSTSQRIVEGDYDSWHDEWLATADRVSGEAARDLAAGHPVSARDGFLRASNYYRSAEFFLHGDPRDPRHDHAYDRSVECFQAAAALFTPRVEPVRIPYEGTTLPGYLYRADTSGTPRPTVVMHNGFDGTAEEMHFFGALAGVERGYTVLVFDGPGQPGPRHREGLVFRPDWENVVGPVLDFALKLPEVDGQRIALLGNSMGGLLAPRAAAFEHRLAAVVALDGVYDLGPAVTRSIPGERTEVERRLRAEADPQLDALLDHMMATDPVMRWAVNHGMYVMGAPTPRAFGAAYLAYHLRDGIAARIECPALVCEAAGDLFFAGQARQLYDELTCPKTLLEFTADEGADAHCQAGAQKLALARIYNWLDDTLRHREGASAPA</sequence>
<accession>A0ABP5RSB1</accession>
<dbReference type="PANTHER" id="PTHR22946:SF12">
    <property type="entry name" value="CONIDIAL PIGMENT BIOSYNTHESIS PROTEIN AYG1 (AFU_ORTHOLOGUE AFUA_2G17550)"/>
    <property type="match status" value="1"/>
</dbReference>
<evidence type="ECO:0000259" key="2">
    <source>
        <dbReference type="Pfam" id="PF12697"/>
    </source>
</evidence>
<dbReference type="GO" id="GO:0016787">
    <property type="term" value="F:hydrolase activity"/>
    <property type="evidence" value="ECO:0007669"/>
    <property type="project" value="UniProtKB-KW"/>
</dbReference>
<dbReference type="Gene3D" id="1.20.1440.110">
    <property type="entry name" value="acylaminoacyl peptidase"/>
    <property type="match status" value="1"/>
</dbReference>
<evidence type="ECO:0000313" key="4">
    <source>
        <dbReference type="Proteomes" id="UP001500305"/>
    </source>
</evidence>
<dbReference type="InterPro" id="IPR000073">
    <property type="entry name" value="AB_hydrolase_1"/>
</dbReference>
<comment type="caution">
    <text evidence="3">The sequence shown here is derived from an EMBL/GenBank/DDBJ whole genome shotgun (WGS) entry which is preliminary data.</text>
</comment>
<protein>
    <submittedName>
        <fullName evidence="3">Alpha/beta fold hydrolase</fullName>
    </submittedName>
</protein>
<gene>
    <name evidence="3" type="ORF">GCM10010430_69240</name>
</gene>
<organism evidence="3 4">
    <name type="scientific">Kitasatospora cystarginea</name>
    <dbReference type="NCBI Taxonomy" id="58350"/>
    <lineage>
        <taxon>Bacteria</taxon>
        <taxon>Bacillati</taxon>
        <taxon>Actinomycetota</taxon>
        <taxon>Actinomycetes</taxon>
        <taxon>Kitasatosporales</taxon>
        <taxon>Streptomycetaceae</taxon>
        <taxon>Kitasatospora</taxon>
    </lineage>
</organism>
<evidence type="ECO:0000313" key="3">
    <source>
        <dbReference type="EMBL" id="GAA2273460.1"/>
    </source>
</evidence>
<dbReference type="InterPro" id="IPR050261">
    <property type="entry name" value="FrsA_esterase"/>
</dbReference>
<dbReference type="Pfam" id="PF12697">
    <property type="entry name" value="Abhydrolase_6"/>
    <property type="match status" value="1"/>
</dbReference>
<comment type="similarity">
    <text evidence="1">Belongs to the AB hydrolase superfamily. FUS2 hydrolase family.</text>
</comment>
<dbReference type="Gene3D" id="3.40.50.1820">
    <property type="entry name" value="alpha/beta hydrolase"/>
    <property type="match status" value="1"/>
</dbReference>
<dbReference type="Proteomes" id="UP001500305">
    <property type="component" value="Unassembled WGS sequence"/>
</dbReference>